<dbReference type="Pfam" id="PF07714">
    <property type="entry name" value="PK_Tyr_Ser-Thr"/>
    <property type="match status" value="1"/>
</dbReference>
<proteinExistence type="predicted"/>
<dbReference type="PRINTS" id="PR00109">
    <property type="entry name" value="TYRKINASE"/>
</dbReference>
<evidence type="ECO:0000259" key="1">
    <source>
        <dbReference type="PROSITE" id="PS50011"/>
    </source>
</evidence>
<dbReference type="GO" id="GO:0043235">
    <property type="term" value="C:receptor complex"/>
    <property type="evidence" value="ECO:0007669"/>
    <property type="project" value="TreeGrafter"/>
</dbReference>
<keyword evidence="3" id="KW-1185">Reference proteome</keyword>
<dbReference type="InterPro" id="IPR008266">
    <property type="entry name" value="Tyr_kinase_AS"/>
</dbReference>
<evidence type="ECO:0000313" key="3">
    <source>
        <dbReference type="Proteomes" id="UP000271098"/>
    </source>
</evidence>
<accession>A0A183DCM9</accession>
<dbReference type="InterPro" id="IPR011009">
    <property type="entry name" value="Kinase-like_dom_sf"/>
</dbReference>
<dbReference type="SUPFAM" id="SSF56112">
    <property type="entry name" value="Protein kinase-like (PK-like)"/>
    <property type="match status" value="1"/>
</dbReference>
<dbReference type="OrthoDB" id="346907at2759"/>
<dbReference type="PROSITE" id="PS50011">
    <property type="entry name" value="PROTEIN_KINASE_DOM"/>
    <property type="match status" value="1"/>
</dbReference>
<dbReference type="GO" id="GO:0005524">
    <property type="term" value="F:ATP binding"/>
    <property type="evidence" value="ECO:0007669"/>
    <property type="project" value="InterPro"/>
</dbReference>
<dbReference type="InterPro" id="IPR000719">
    <property type="entry name" value="Prot_kinase_dom"/>
</dbReference>
<dbReference type="GO" id="GO:0007169">
    <property type="term" value="P:cell surface receptor protein tyrosine kinase signaling pathway"/>
    <property type="evidence" value="ECO:0007669"/>
    <property type="project" value="TreeGrafter"/>
</dbReference>
<name>A0A183DCM9_9BILA</name>
<gene>
    <name evidence="2" type="ORF">GPUH_LOCUS6468</name>
</gene>
<dbReference type="PROSITE" id="PS00109">
    <property type="entry name" value="PROTEIN_KINASE_TYR"/>
    <property type="match status" value="1"/>
</dbReference>
<evidence type="ECO:0000313" key="4">
    <source>
        <dbReference type="WBParaSite" id="GPUH_0000647901-mRNA-1"/>
    </source>
</evidence>
<dbReference type="GO" id="GO:0005886">
    <property type="term" value="C:plasma membrane"/>
    <property type="evidence" value="ECO:0007669"/>
    <property type="project" value="TreeGrafter"/>
</dbReference>
<dbReference type="SMART" id="SM00219">
    <property type="entry name" value="TyrKc"/>
    <property type="match status" value="1"/>
</dbReference>
<dbReference type="PANTHER" id="PTHR24416:SF600">
    <property type="entry name" value="PDGF- AND VEGF-RECEPTOR RELATED, ISOFORM J"/>
    <property type="match status" value="1"/>
</dbReference>
<dbReference type="EMBL" id="UYRT01015251">
    <property type="protein sequence ID" value="VDK54861.1"/>
    <property type="molecule type" value="Genomic_DNA"/>
</dbReference>
<organism evidence="4">
    <name type="scientific">Gongylonema pulchrum</name>
    <dbReference type="NCBI Taxonomy" id="637853"/>
    <lineage>
        <taxon>Eukaryota</taxon>
        <taxon>Metazoa</taxon>
        <taxon>Ecdysozoa</taxon>
        <taxon>Nematoda</taxon>
        <taxon>Chromadorea</taxon>
        <taxon>Rhabditida</taxon>
        <taxon>Spirurina</taxon>
        <taxon>Spiruromorpha</taxon>
        <taxon>Spiruroidea</taxon>
        <taxon>Gongylonematidae</taxon>
        <taxon>Gongylonema</taxon>
    </lineage>
</organism>
<dbReference type="AlphaFoldDB" id="A0A183DCM9"/>
<evidence type="ECO:0000313" key="2">
    <source>
        <dbReference type="EMBL" id="VDK54861.1"/>
    </source>
</evidence>
<dbReference type="InterPro" id="IPR020635">
    <property type="entry name" value="Tyr_kinase_cat_dom"/>
</dbReference>
<feature type="domain" description="Protein kinase" evidence="1">
    <location>
        <begin position="1"/>
        <end position="82"/>
    </location>
</feature>
<dbReference type="InterPro" id="IPR001245">
    <property type="entry name" value="Ser-Thr/Tyr_kinase_cat_dom"/>
</dbReference>
<dbReference type="GO" id="GO:0004714">
    <property type="term" value="F:transmembrane receptor protein tyrosine kinase activity"/>
    <property type="evidence" value="ECO:0007669"/>
    <property type="project" value="TreeGrafter"/>
</dbReference>
<reference evidence="2 3" key="2">
    <citation type="submission" date="2018-11" db="EMBL/GenBank/DDBJ databases">
        <authorList>
            <consortium name="Pathogen Informatics"/>
        </authorList>
    </citation>
    <scope>NUCLEOTIDE SEQUENCE [LARGE SCALE GENOMIC DNA]</scope>
</reference>
<dbReference type="WBParaSite" id="GPUH_0000647901-mRNA-1">
    <property type="protein sequence ID" value="GPUH_0000647901-mRNA-1"/>
    <property type="gene ID" value="GPUH_0000647901"/>
</dbReference>
<dbReference type="PANTHER" id="PTHR24416">
    <property type="entry name" value="TYROSINE-PROTEIN KINASE RECEPTOR"/>
    <property type="match status" value="1"/>
</dbReference>
<dbReference type="Proteomes" id="UP000271098">
    <property type="component" value="Unassembled WGS sequence"/>
</dbReference>
<dbReference type="InterPro" id="IPR050122">
    <property type="entry name" value="RTK"/>
</dbReference>
<dbReference type="Gene3D" id="1.10.510.10">
    <property type="entry name" value="Transferase(Phosphotransferase) domain 1"/>
    <property type="match status" value="1"/>
</dbReference>
<protein>
    <submittedName>
        <fullName evidence="4">Protein kinase domain-containing protein</fullName>
    </submittedName>
</protein>
<reference evidence="4" key="1">
    <citation type="submission" date="2016-06" db="UniProtKB">
        <authorList>
            <consortium name="WormBaseParasite"/>
        </authorList>
    </citation>
    <scope>IDENTIFICATION</scope>
</reference>
<sequence length="82" mass="9431">MRYLHMQGCLHRDLAARNCLIAADGIIKISDFGLSRTDALEKDDECEITDIPVRWMAPETLVRNPQFSKKSDVWSYGVLLYE</sequence>